<feature type="compositionally biased region" description="Low complexity" evidence="1">
    <location>
        <begin position="421"/>
        <end position="435"/>
    </location>
</feature>
<feature type="compositionally biased region" description="Low complexity" evidence="1">
    <location>
        <begin position="386"/>
        <end position="400"/>
    </location>
</feature>
<dbReference type="AlphaFoldDB" id="A0A0W0FEW6"/>
<dbReference type="PANTHER" id="PTHR28630">
    <property type="match status" value="1"/>
</dbReference>
<feature type="compositionally biased region" description="Polar residues" evidence="1">
    <location>
        <begin position="307"/>
        <end position="319"/>
    </location>
</feature>
<dbReference type="InterPro" id="IPR032801">
    <property type="entry name" value="PXL2A/B/C"/>
</dbReference>
<feature type="compositionally biased region" description="Basic residues" evidence="1">
    <location>
        <begin position="177"/>
        <end position="195"/>
    </location>
</feature>
<feature type="compositionally biased region" description="Low complexity" evidence="1">
    <location>
        <begin position="350"/>
        <end position="359"/>
    </location>
</feature>
<dbReference type="PANTHER" id="PTHR28630:SF3">
    <property type="entry name" value="PEROXIREDOXIN-LIKE 2C"/>
    <property type="match status" value="1"/>
</dbReference>
<feature type="compositionally biased region" description="Basic and acidic residues" evidence="1">
    <location>
        <begin position="283"/>
        <end position="299"/>
    </location>
</feature>
<feature type="region of interest" description="Disordered" evidence="1">
    <location>
        <begin position="99"/>
        <end position="118"/>
    </location>
</feature>
<feature type="region of interest" description="Disordered" evidence="1">
    <location>
        <begin position="144"/>
        <end position="222"/>
    </location>
</feature>
<feature type="region of interest" description="Disordered" evidence="1">
    <location>
        <begin position="1"/>
        <end position="41"/>
    </location>
</feature>
<protein>
    <submittedName>
        <fullName evidence="2">Uncharacterized protein</fullName>
    </submittedName>
</protein>
<evidence type="ECO:0000313" key="2">
    <source>
        <dbReference type="EMBL" id="KTB34756.1"/>
    </source>
</evidence>
<feature type="region of interest" description="Disordered" evidence="1">
    <location>
        <begin position="373"/>
        <end position="438"/>
    </location>
</feature>
<feature type="region of interest" description="Disordered" evidence="1">
    <location>
        <begin position="473"/>
        <end position="509"/>
    </location>
</feature>
<feature type="compositionally biased region" description="Low complexity" evidence="1">
    <location>
        <begin position="488"/>
        <end position="499"/>
    </location>
</feature>
<dbReference type="EMBL" id="LATX01002039">
    <property type="protein sequence ID" value="KTB34756.1"/>
    <property type="molecule type" value="Genomic_DNA"/>
</dbReference>
<evidence type="ECO:0000313" key="3">
    <source>
        <dbReference type="Proteomes" id="UP000054988"/>
    </source>
</evidence>
<evidence type="ECO:0000256" key="1">
    <source>
        <dbReference type="SAM" id="MobiDB-lite"/>
    </source>
</evidence>
<dbReference type="Proteomes" id="UP000054988">
    <property type="component" value="Unassembled WGS sequence"/>
</dbReference>
<accession>A0A0W0FEW6</accession>
<reference evidence="2 3" key="1">
    <citation type="submission" date="2015-12" db="EMBL/GenBank/DDBJ databases">
        <title>Draft genome sequence of Moniliophthora roreri, the causal agent of frosty pod rot of cacao.</title>
        <authorList>
            <person name="Aime M.C."/>
            <person name="Diaz-Valderrama J.R."/>
            <person name="Kijpornyongpan T."/>
            <person name="Phillips-Mora W."/>
        </authorList>
    </citation>
    <scope>NUCLEOTIDE SEQUENCE [LARGE SCALE GENOMIC DNA]</scope>
    <source>
        <strain evidence="2 3">MCA 2952</strain>
    </source>
</reference>
<name>A0A0W0FEW6_MONRR</name>
<proteinExistence type="predicted"/>
<dbReference type="Pfam" id="PF13911">
    <property type="entry name" value="AhpC-TSA_2"/>
    <property type="match status" value="1"/>
</dbReference>
<sequence>MAATASTPLPKSPRIKRKPPPRLDISERYPPPDPSDPFAPLSVLRSRSSALLGLPPSQENFFPVSVPCCRTSFQLYPASPTDSDNPFLASPSVVHSEYGGELTDTLGPPRKSTGGAHYRPRSQSIMGLQNAHLYSASLPHPLEPTPGLVRDTSGDSSGTDIESDYVPERARSVSPLRGHRNTSRGRLTHILRPNKKTSQMSINSSFSFSSSGSKTRTQPSLSSISISSPISLLASSEPSCGLLSANSNWQGISDLSGVDSLPSNESTSHARHPSDSSDNQSSCERERGHGYHSRPERSPSKRLSYRSAKQSLGSSTTKCTIIPNVNVLPSTPKASSAPVEGQSTSSPARSDNSCHSSSSYVNVSVPASVADHGVNDQTSQKHSSSRRNNSAGSSVGASSSLFLPLSRPKPTLASPSTPALPQSKSIPSSPSSSAPLYRFPFRRSSSKARVTPGTVVAAPTKSSIRSLKISNPTLISPEPQIATRPLPGSTSSVSGQSQSRYEHSHSMSLTTDDNSMALFVAAAVASGLQPSVSQQPVIVEVNEASAATNPNPNLPPEPVPTSSSLLTPLRAKPEYTLPSPERLAIAASLPLITESGVRITLGSLLPRFNASSASASALIVVFVRHFWCPHDQEYVQGIIDYFKSISQNSAEQEQQLVIISNGSHTLISKYRQMFSMPTKVKVLTDPSLRVYEALGMHLDAEGAAPGTGKRGLFGGIATVVMRALKVGMPAGEKGGEPKQLGGEFVFSKGLTCTYAHRMQTSQDHAPVEELFQATGVLRETAKNSEMMNPMPPTSHIRPSNSPDPGRVEFEAVFTIPNHPYAHSDLHASTLPTASTPPFTDIRRRTESLSGASTKARKARVRASTIWSVDVKEYSADDAEPKSQDETEKWKRNLINLREGLGDKNGSDDRVLAEESTELPGTEDPANTSGTFSADFHERSLTSETTHDHDTAKMLEQTRELLMSRAEASNSLLGVVVDHPYANEDLPTQGS</sequence>
<dbReference type="eggNOG" id="KOG4498">
    <property type="taxonomic scope" value="Eukaryota"/>
</dbReference>
<organism evidence="2 3">
    <name type="scientific">Moniliophthora roreri</name>
    <name type="common">Frosty pod rot fungus</name>
    <name type="synonym">Monilia roreri</name>
    <dbReference type="NCBI Taxonomy" id="221103"/>
    <lineage>
        <taxon>Eukaryota</taxon>
        <taxon>Fungi</taxon>
        <taxon>Dikarya</taxon>
        <taxon>Basidiomycota</taxon>
        <taxon>Agaricomycotina</taxon>
        <taxon>Agaricomycetes</taxon>
        <taxon>Agaricomycetidae</taxon>
        <taxon>Agaricales</taxon>
        <taxon>Marasmiineae</taxon>
        <taxon>Marasmiaceae</taxon>
        <taxon>Moniliophthora</taxon>
    </lineage>
</organism>
<feature type="compositionally biased region" description="Low complexity" evidence="1">
    <location>
        <begin position="198"/>
        <end position="222"/>
    </location>
</feature>
<feature type="region of interest" description="Disordered" evidence="1">
    <location>
        <begin position="256"/>
        <end position="359"/>
    </location>
</feature>
<comment type="caution">
    <text evidence="2">The sequence shown here is derived from an EMBL/GenBank/DDBJ whole genome shotgun (WGS) entry which is preliminary data.</text>
</comment>
<gene>
    <name evidence="2" type="ORF">WG66_12649</name>
</gene>